<accession>A0A501XFT1</accession>
<dbReference type="EMBL" id="VFSU01000030">
    <property type="protein sequence ID" value="TPE59432.1"/>
    <property type="molecule type" value="Genomic_DNA"/>
</dbReference>
<comment type="subcellular location">
    <subcellularLocation>
        <location evidence="2">Membrane</location>
        <topology evidence="2">Multi-pass membrane protein</topology>
    </subcellularLocation>
</comment>
<feature type="transmembrane region" description="Helical" evidence="12">
    <location>
        <begin position="6"/>
        <end position="21"/>
    </location>
</feature>
<dbReference type="SUPFAM" id="SSF52172">
    <property type="entry name" value="CheY-like"/>
    <property type="match status" value="1"/>
</dbReference>
<evidence type="ECO:0000256" key="7">
    <source>
        <dbReference type="ARBA" id="ARBA00022692"/>
    </source>
</evidence>
<dbReference type="GO" id="GO:0022857">
    <property type="term" value="F:transmembrane transporter activity"/>
    <property type="evidence" value="ECO:0007669"/>
    <property type="project" value="InterPro"/>
</dbReference>
<dbReference type="SMART" id="SM00387">
    <property type="entry name" value="HATPase_c"/>
    <property type="match status" value="1"/>
</dbReference>
<evidence type="ECO:0000256" key="8">
    <source>
        <dbReference type="ARBA" id="ARBA00022777"/>
    </source>
</evidence>
<dbReference type="AlphaFoldDB" id="A0A501XFT1"/>
<dbReference type="PROSITE" id="PS50109">
    <property type="entry name" value="HIS_KIN"/>
    <property type="match status" value="1"/>
</dbReference>
<feature type="transmembrane region" description="Helical" evidence="12">
    <location>
        <begin position="269"/>
        <end position="291"/>
    </location>
</feature>
<dbReference type="InterPro" id="IPR001734">
    <property type="entry name" value="Na/solute_symporter"/>
</dbReference>
<dbReference type="PROSITE" id="PS50283">
    <property type="entry name" value="NA_SOLUT_SYMP_3"/>
    <property type="match status" value="1"/>
</dbReference>
<dbReference type="Proteomes" id="UP000319897">
    <property type="component" value="Unassembled WGS sequence"/>
</dbReference>
<feature type="domain" description="Histidine kinase" evidence="13">
    <location>
        <begin position="760"/>
        <end position="968"/>
    </location>
</feature>
<dbReference type="GO" id="GO:0000155">
    <property type="term" value="F:phosphorelay sensor kinase activity"/>
    <property type="evidence" value="ECO:0007669"/>
    <property type="project" value="InterPro"/>
</dbReference>
<evidence type="ECO:0000256" key="5">
    <source>
        <dbReference type="ARBA" id="ARBA00022553"/>
    </source>
</evidence>
<feature type="transmembrane region" description="Helical" evidence="12">
    <location>
        <begin position="365"/>
        <end position="382"/>
    </location>
</feature>
<organism evidence="15 16">
    <name type="scientific">Sandaracinobacter neustonicus</name>
    <dbReference type="NCBI Taxonomy" id="1715348"/>
    <lineage>
        <taxon>Bacteria</taxon>
        <taxon>Pseudomonadati</taxon>
        <taxon>Pseudomonadota</taxon>
        <taxon>Alphaproteobacteria</taxon>
        <taxon>Sphingomonadales</taxon>
        <taxon>Sphingosinicellaceae</taxon>
        <taxon>Sandaracinobacter</taxon>
    </lineage>
</organism>
<dbReference type="Pfam" id="PF00072">
    <property type="entry name" value="Response_reg"/>
    <property type="match status" value="1"/>
</dbReference>
<dbReference type="Gene3D" id="1.20.1730.10">
    <property type="entry name" value="Sodium/glucose cotransporter"/>
    <property type="match status" value="1"/>
</dbReference>
<dbReference type="Gene3D" id="3.30.565.10">
    <property type="entry name" value="Histidine kinase-like ATPase, C-terminal domain"/>
    <property type="match status" value="1"/>
</dbReference>
<dbReference type="RefSeq" id="WP_140928878.1">
    <property type="nucleotide sequence ID" value="NZ_VFSU01000030.1"/>
</dbReference>
<feature type="transmembrane region" description="Helical" evidence="12">
    <location>
        <begin position="230"/>
        <end position="249"/>
    </location>
</feature>
<name>A0A501XFT1_9SPHN</name>
<keyword evidence="16" id="KW-1185">Reference proteome</keyword>
<dbReference type="CDD" id="cd00130">
    <property type="entry name" value="PAS"/>
    <property type="match status" value="1"/>
</dbReference>
<dbReference type="SUPFAM" id="SSF47384">
    <property type="entry name" value="Homodimeric domain of signal transducing histidine kinase"/>
    <property type="match status" value="1"/>
</dbReference>
<keyword evidence="5 11" id="KW-0597">Phosphoprotein</keyword>
<feature type="transmembrane region" description="Helical" evidence="12">
    <location>
        <begin position="311"/>
        <end position="344"/>
    </location>
</feature>
<comment type="catalytic activity">
    <reaction evidence="1">
        <text>ATP + protein L-histidine = ADP + protein N-phospho-L-histidine.</text>
        <dbReference type="EC" id="2.7.13.3"/>
    </reaction>
</comment>
<keyword evidence="6" id="KW-0808">Transferase</keyword>
<dbReference type="OrthoDB" id="9764438at2"/>
<keyword evidence="9 12" id="KW-1133">Transmembrane helix</keyword>
<keyword evidence="8" id="KW-0418">Kinase</keyword>
<dbReference type="GO" id="GO:0009927">
    <property type="term" value="F:histidine phosphotransfer kinase activity"/>
    <property type="evidence" value="ECO:0007669"/>
    <property type="project" value="TreeGrafter"/>
</dbReference>
<dbReference type="InterPro" id="IPR000014">
    <property type="entry name" value="PAS"/>
</dbReference>
<reference evidence="15 16" key="1">
    <citation type="submission" date="2019-06" db="EMBL/GenBank/DDBJ databases">
        <authorList>
            <person name="Lee I."/>
            <person name="Jang G.I."/>
            <person name="Hwang C.Y."/>
        </authorList>
    </citation>
    <scope>NUCLEOTIDE SEQUENCE [LARGE SCALE GENOMIC DNA]</scope>
    <source>
        <strain evidence="15 16">PAMC 28131</strain>
    </source>
</reference>
<dbReference type="InterPro" id="IPR035965">
    <property type="entry name" value="PAS-like_dom_sf"/>
</dbReference>
<dbReference type="Gene3D" id="1.10.287.130">
    <property type="match status" value="1"/>
</dbReference>
<dbReference type="PRINTS" id="PR00344">
    <property type="entry name" value="BCTRLSENSOR"/>
</dbReference>
<evidence type="ECO:0000256" key="2">
    <source>
        <dbReference type="ARBA" id="ARBA00004141"/>
    </source>
</evidence>
<dbReference type="PROSITE" id="PS50110">
    <property type="entry name" value="RESPONSE_REGULATORY"/>
    <property type="match status" value="1"/>
</dbReference>
<feature type="transmembrane region" description="Helical" evidence="12">
    <location>
        <begin position="33"/>
        <end position="56"/>
    </location>
</feature>
<feature type="transmembrane region" description="Helical" evidence="12">
    <location>
        <begin position="106"/>
        <end position="127"/>
    </location>
</feature>
<dbReference type="InterPro" id="IPR011006">
    <property type="entry name" value="CheY-like_superfamily"/>
</dbReference>
<dbReference type="InterPro" id="IPR005467">
    <property type="entry name" value="His_kinase_dom"/>
</dbReference>
<feature type="modified residue" description="4-aspartylphosphate" evidence="11">
    <location>
        <position position="1038"/>
    </location>
</feature>
<proteinExistence type="inferred from homology"/>
<evidence type="ECO:0000313" key="16">
    <source>
        <dbReference type="Proteomes" id="UP000319897"/>
    </source>
</evidence>
<feature type="transmembrane region" description="Helical" evidence="12">
    <location>
        <begin position="388"/>
        <end position="413"/>
    </location>
</feature>
<dbReference type="InterPro" id="IPR003661">
    <property type="entry name" value="HisK_dim/P_dom"/>
</dbReference>
<dbReference type="CDD" id="cd00082">
    <property type="entry name" value="HisKA"/>
    <property type="match status" value="1"/>
</dbReference>
<gene>
    <name evidence="15" type="ORF">FJQ54_13135</name>
</gene>
<evidence type="ECO:0000256" key="10">
    <source>
        <dbReference type="ARBA" id="ARBA00023136"/>
    </source>
</evidence>
<feature type="transmembrane region" description="Helical" evidence="12">
    <location>
        <begin position="177"/>
        <end position="204"/>
    </location>
</feature>
<evidence type="ECO:0000256" key="1">
    <source>
        <dbReference type="ARBA" id="ARBA00000085"/>
    </source>
</evidence>
<dbReference type="SUPFAM" id="SSF55785">
    <property type="entry name" value="PYP-like sensor domain (PAS domain)"/>
    <property type="match status" value="1"/>
</dbReference>
<dbReference type="SMART" id="SM00448">
    <property type="entry name" value="REC"/>
    <property type="match status" value="1"/>
</dbReference>
<dbReference type="InterPro" id="IPR038377">
    <property type="entry name" value="Na/Glc_symporter_sf"/>
</dbReference>
<dbReference type="SMART" id="SM00388">
    <property type="entry name" value="HisKA"/>
    <property type="match status" value="1"/>
</dbReference>
<evidence type="ECO:0000313" key="15">
    <source>
        <dbReference type="EMBL" id="TPE59432.1"/>
    </source>
</evidence>
<protein>
    <recommendedName>
        <fullName evidence="4">histidine kinase</fullName>
        <ecNumber evidence="4">2.7.13.3</ecNumber>
    </recommendedName>
</protein>
<dbReference type="InterPro" id="IPR001789">
    <property type="entry name" value="Sig_transdc_resp-reg_receiver"/>
</dbReference>
<dbReference type="Pfam" id="PF12860">
    <property type="entry name" value="PAS_7"/>
    <property type="match status" value="1"/>
</dbReference>
<feature type="transmembrane region" description="Helical" evidence="12">
    <location>
        <begin position="147"/>
        <end position="165"/>
    </location>
</feature>
<evidence type="ECO:0000256" key="3">
    <source>
        <dbReference type="ARBA" id="ARBA00006434"/>
    </source>
</evidence>
<comment type="similarity">
    <text evidence="3">Belongs to the sodium:solute symporter (SSF) (TC 2.A.21) family.</text>
</comment>
<keyword evidence="10 12" id="KW-0472">Membrane</keyword>
<dbReference type="GO" id="GO:0005886">
    <property type="term" value="C:plasma membrane"/>
    <property type="evidence" value="ECO:0007669"/>
    <property type="project" value="TreeGrafter"/>
</dbReference>
<feature type="transmembrane region" description="Helical" evidence="12">
    <location>
        <begin position="425"/>
        <end position="443"/>
    </location>
</feature>
<dbReference type="InterPro" id="IPR036890">
    <property type="entry name" value="HATPase_C_sf"/>
</dbReference>
<keyword evidence="7 12" id="KW-0812">Transmembrane</keyword>
<evidence type="ECO:0000256" key="9">
    <source>
        <dbReference type="ARBA" id="ARBA00022989"/>
    </source>
</evidence>
<comment type="caution">
    <text evidence="15">The sequence shown here is derived from an EMBL/GenBank/DDBJ whole genome shotgun (WGS) entry which is preliminary data.</text>
</comment>
<sequence>MLPALFVILYGAGLFWLAARTERRGIPHRLQPWVFPLSLAVYCTSWTFFGGVGSAASVGLPYLSIYLGPALLFLLAPGFLSRLAARTAEGRASSISDFLGQRYGRSRSLAALVAALALLAATPYIALQLRSVSMSFEAVSGLGRSPELSFLIAALLATFSISFGARRVEVTGRNPGIVAAVAAESLVKLIAFVALGLFAAWLLWRSPQISSVAGATALASRMSGSFGPDFLIQTLLGALAILCLPRQFYLGFVEAPDAAALRRARWPFVAYLALISLMVLPLAAAGLALLPPGTRPDLFVLALPLSEGARGLALLAFLGGFSAATGMVIAETLALSTMAANDLLAPLLIRARLREGTDLGRLMLRARRVIIVAILLAAWAYAEAIDDAASLAAIGLIAFAGVAQFAPALIGAVSFRFENKQAARAGLIAGLALWAYTLFLPSFGGPGLVGVLDGASAGLLNPQRLFGLDLGSALVHGTLWSLGANCVALFAFARFGRARSGPGNRDSSFGHVTTLGELTALAGRFAGDREAEIALAPFGGPDSSISGPAARRAEQMIADVIGAPSARLIVTSTMAGSGLGVGEVVKLLDRSGQSLQFSRQMLEATLQAIDPGVSVVDRRLRLVAWNQRYLDLFDYPAGLVEVGRPVADLIRYNALSGEWGPGEADAHVERRLYHLARGLPHSFERLRPTGRWIKTVGAAMPGGGYVMSFTDITAEKAQQEELEARVAERTADLAAANSALAEAKAAAETATREKTRFLAAASHDLLQPLHAARLFLSALERQTPDPARPLLDSVSQSIASADGLLRALLDVSKLDAGGIKPRPAPFSARELVEELGLEFEALAAEKGLRLLARSVDAMVETDRELLRSILLNFLSNAVRYTASGSIAFTARRRGGIIRFAVADSGPGIAADAQARIFREFERLDGGAPGVGLGLAIVERTARLLNTPVHLRSAPGRGSVFAVDIPVSATAPAERRAAPPPARAAAVGLRVLCVDDDPAVLEALGAALSAHGHEPLLAATALEAMALARSHRPAAAILDYQLGDGPDGLTLARQLRRRDPAMPIAMVTASAATGLDWRLRRLSIRLFAKPADPARLFAFLAESGRAAAE</sequence>
<dbReference type="Gene3D" id="3.40.50.2300">
    <property type="match status" value="1"/>
</dbReference>
<dbReference type="SUPFAM" id="SSF55874">
    <property type="entry name" value="ATPase domain of HSP90 chaperone/DNA topoisomerase II/histidine kinase"/>
    <property type="match status" value="1"/>
</dbReference>
<feature type="transmembrane region" description="Helical" evidence="12">
    <location>
        <begin position="62"/>
        <end position="85"/>
    </location>
</feature>
<dbReference type="Pfam" id="PF00512">
    <property type="entry name" value="HisKA"/>
    <property type="match status" value="1"/>
</dbReference>
<evidence type="ECO:0000256" key="4">
    <source>
        <dbReference type="ARBA" id="ARBA00012438"/>
    </source>
</evidence>
<feature type="domain" description="Response regulatory" evidence="14">
    <location>
        <begin position="989"/>
        <end position="1103"/>
    </location>
</feature>
<dbReference type="SMART" id="SM00091">
    <property type="entry name" value="PAS"/>
    <property type="match status" value="1"/>
</dbReference>
<dbReference type="InterPro" id="IPR004358">
    <property type="entry name" value="Sig_transdc_His_kin-like_C"/>
</dbReference>
<dbReference type="InterPro" id="IPR036097">
    <property type="entry name" value="HisK_dim/P_sf"/>
</dbReference>
<evidence type="ECO:0000256" key="12">
    <source>
        <dbReference type="SAM" id="Phobius"/>
    </source>
</evidence>
<evidence type="ECO:0000259" key="14">
    <source>
        <dbReference type="PROSITE" id="PS50110"/>
    </source>
</evidence>
<dbReference type="PANTHER" id="PTHR43047:SF9">
    <property type="entry name" value="HISTIDINE KINASE"/>
    <property type="match status" value="1"/>
</dbReference>
<dbReference type="PANTHER" id="PTHR43047">
    <property type="entry name" value="TWO-COMPONENT HISTIDINE PROTEIN KINASE"/>
    <property type="match status" value="1"/>
</dbReference>
<dbReference type="Pfam" id="PF02518">
    <property type="entry name" value="HATPase_c"/>
    <property type="match status" value="1"/>
</dbReference>
<dbReference type="CDD" id="cd00156">
    <property type="entry name" value="REC"/>
    <property type="match status" value="1"/>
</dbReference>
<dbReference type="EC" id="2.7.13.3" evidence="4"/>
<evidence type="ECO:0000259" key="13">
    <source>
        <dbReference type="PROSITE" id="PS50109"/>
    </source>
</evidence>
<evidence type="ECO:0000256" key="6">
    <source>
        <dbReference type="ARBA" id="ARBA00022679"/>
    </source>
</evidence>
<evidence type="ECO:0000256" key="11">
    <source>
        <dbReference type="PROSITE-ProRule" id="PRU00169"/>
    </source>
</evidence>
<dbReference type="Gene3D" id="3.30.450.20">
    <property type="entry name" value="PAS domain"/>
    <property type="match status" value="1"/>
</dbReference>
<dbReference type="InterPro" id="IPR003594">
    <property type="entry name" value="HATPase_dom"/>
</dbReference>